<organism evidence="3">
    <name type="scientific">Streptomyces haneummycinicus</name>
    <dbReference type="NCBI Taxonomy" id="3074435"/>
    <lineage>
        <taxon>Bacteria</taxon>
        <taxon>Bacillati</taxon>
        <taxon>Actinomycetota</taxon>
        <taxon>Actinomycetes</taxon>
        <taxon>Kitasatosporales</taxon>
        <taxon>Streptomycetaceae</taxon>
        <taxon>Streptomyces</taxon>
    </lineage>
</organism>
<reference evidence="3" key="2">
    <citation type="submission" date="2024-07" db="EMBL/GenBank/DDBJ databases">
        <title>Streptomyces haneummycinica sp. nov., a new antibiotic-producing actinobacterium isolated from marine sediment.</title>
        <authorList>
            <person name="Uemura M."/>
            <person name="Hamada M."/>
            <person name="Hirano S."/>
            <person name="Kobayashi K."/>
            <person name="Ohshiro T."/>
            <person name="Kobayashi T."/>
            <person name="Terahara T."/>
        </authorList>
    </citation>
    <scope>NUCLEOTIDE SEQUENCE</scope>
    <source>
        <strain evidence="3">KM77-8</strain>
    </source>
</reference>
<gene>
    <name evidence="3" type="ORF">SHKM778_52880</name>
</gene>
<reference evidence="3" key="1">
    <citation type="submission" date="2024-06" db="EMBL/GenBank/DDBJ databases">
        <authorList>
            <consortium name="consrtm"/>
            <person name="Uemura M."/>
            <person name="Terahara T."/>
        </authorList>
    </citation>
    <scope>NUCLEOTIDE SEQUENCE</scope>
    <source>
        <strain evidence="3">KM77-8</strain>
    </source>
</reference>
<feature type="transmembrane region" description="Helical" evidence="2">
    <location>
        <begin position="34"/>
        <end position="54"/>
    </location>
</feature>
<keyword evidence="2" id="KW-0812">Transmembrane</keyword>
<dbReference type="EMBL" id="AP035768">
    <property type="protein sequence ID" value="BFO18900.1"/>
    <property type="molecule type" value="Genomic_DNA"/>
</dbReference>
<proteinExistence type="predicted"/>
<keyword evidence="2" id="KW-1133">Transmembrane helix</keyword>
<feature type="region of interest" description="Disordered" evidence="1">
    <location>
        <begin position="1"/>
        <end position="20"/>
    </location>
</feature>
<dbReference type="AlphaFoldDB" id="A0AAT9HN74"/>
<evidence type="ECO:0000313" key="3">
    <source>
        <dbReference type="EMBL" id="BFO18900.1"/>
    </source>
</evidence>
<evidence type="ECO:0000256" key="1">
    <source>
        <dbReference type="SAM" id="MobiDB-lite"/>
    </source>
</evidence>
<keyword evidence="2" id="KW-0472">Membrane</keyword>
<protein>
    <submittedName>
        <fullName evidence="3">Uncharacterized protein</fullName>
    </submittedName>
</protein>
<name>A0AAT9HN74_9ACTN</name>
<evidence type="ECO:0000256" key="2">
    <source>
        <dbReference type="SAM" id="Phobius"/>
    </source>
</evidence>
<accession>A0AAT9HN74</accession>
<sequence length="72" mass="7594">MAPDAASPGSSTPVKGILPDPSTLVSRLADPRNVGPGLLVFGASLVALVASRWLRAEQDRKAYRRAYSATWG</sequence>